<dbReference type="EMBL" id="JBBPBM010000002">
    <property type="protein sequence ID" value="KAK8596131.1"/>
    <property type="molecule type" value="Genomic_DNA"/>
</dbReference>
<evidence type="ECO:0008006" key="3">
    <source>
        <dbReference type="Google" id="ProtNLM"/>
    </source>
</evidence>
<comment type="caution">
    <text evidence="1">The sequence shown here is derived from an EMBL/GenBank/DDBJ whole genome shotgun (WGS) entry which is preliminary data.</text>
</comment>
<sequence length="69" mass="7871">MDPSCLRCSQSPEDNIHVIRDCPFAMQPLPFGEPQSLAFFSAGKQDFGDDFNPPLCFLSYEEYLLFAYI</sequence>
<proteinExistence type="predicted"/>
<dbReference type="Proteomes" id="UP001472677">
    <property type="component" value="Unassembled WGS sequence"/>
</dbReference>
<keyword evidence="2" id="KW-1185">Reference proteome</keyword>
<organism evidence="1 2">
    <name type="scientific">Hibiscus sabdariffa</name>
    <name type="common">roselle</name>
    <dbReference type="NCBI Taxonomy" id="183260"/>
    <lineage>
        <taxon>Eukaryota</taxon>
        <taxon>Viridiplantae</taxon>
        <taxon>Streptophyta</taxon>
        <taxon>Embryophyta</taxon>
        <taxon>Tracheophyta</taxon>
        <taxon>Spermatophyta</taxon>
        <taxon>Magnoliopsida</taxon>
        <taxon>eudicotyledons</taxon>
        <taxon>Gunneridae</taxon>
        <taxon>Pentapetalae</taxon>
        <taxon>rosids</taxon>
        <taxon>malvids</taxon>
        <taxon>Malvales</taxon>
        <taxon>Malvaceae</taxon>
        <taxon>Malvoideae</taxon>
        <taxon>Hibiscus</taxon>
    </lineage>
</organism>
<reference evidence="1 2" key="1">
    <citation type="journal article" date="2024" name="G3 (Bethesda)">
        <title>Genome assembly of Hibiscus sabdariffa L. provides insights into metabolisms of medicinal natural products.</title>
        <authorList>
            <person name="Kim T."/>
        </authorList>
    </citation>
    <scope>NUCLEOTIDE SEQUENCE [LARGE SCALE GENOMIC DNA]</scope>
    <source>
        <strain evidence="1">TK-2024</strain>
        <tissue evidence="1">Old leaves</tissue>
    </source>
</reference>
<evidence type="ECO:0000313" key="1">
    <source>
        <dbReference type="EMBL" id="KAK8596131.1"/>
    </source>
</evidence>
<gene>
    <name evidence="1" type="ORF">V6N12_064630</name>
</gene>
<evidence type="ECO:0000313" key="2">
    <source>
        <dbReference type="Proteomes" id="UP001472677"/>
    </source>
</evidence>
<name>A0ABR2G6B5_9ROSI</name>
<accession>A0ABR2G6B5</accession>
<protein>
    <recommendedName>
        <fullName evidence="3">Reverse transcriptase zinc-binding domain-containing protein</fullName>
    </recommendedName>
</protein>